<dbReference type="Proteomes" id="UP000009131">
    <property type="component" value="Unassembled WGS sequence"/>
</dbReference>
<evidence type="ECO:0000259" key="3">
    <source>
        <dbReference type="PROSITE" id="PS51228"/>
    </source>
</evidence>
<protein>
    <recommendedName>
        <fullName evidence="3">ACB domain-containing protein</fullName>
    </recommendedName>
</protein>
<organism evidence="4 5">
    <name type="scientific">Mixia osmundae (strain CBS 9802 / IAM 14324 / JCM 22182 / KY 12970)</name>
    <dbReference type="NCBI Taxonomy" id="764103"/>
    <lineage>
        <taxon>Eukaryota</taxon>
        <taxon>Fungi</taxon>
        <taxon>Dikarya</taxon>
        <taxon>Basidiomycota</taxon>
        <taxon>Pucciniomycotina</taxon>
        <taxon>Mixiomycetes</taxon>
        <taxon>Mixiales</taxon>
        <taxon>Mixiaceae</taxon>
        <taxon>Mixia</taxon>
    </lineage>
</organism>
<dbReference type="PANTHER" id="PTHR23310:SF133">
    <property type="entry name" value="COA BINDING PROTEIN, PUTATIVE (AFU_ORTHOLOGUE AFUA_1G12300)-RELATED"/>
    <property type="match status" value="1"/>
</dbReference>
<gene>
    <name evidence="4" type="primary">Mo00861</name>
    <name evidence="4" type="ORF">E5Q_00861</name>
</gene>
<name>G7DUF2_MIXOS</name>
<sequence>MERAIDAQFERAVDMIQSLPKSGPIQTSYEDKLLLYSLYKQATEGPPSTARPGMLDMLGRAKWDAWKRRAHLTPVQAKAAYIDALRSILRTFSDRPTALTLIKDLDSHGPRETRNPAAAPDSLTSQSAMSTSSSTEEERLPRATRESTSRRAHALPGGTPLTASSLRAVDQQQRAVGQRRPQARQNSQDSTDDASTDDGSFTDEAHDQQGGAAGFDGSAAASQSHHRQPRPLAASQTLMHPPAPPRTNSVYSSAVAGPVRSQPPTPGQYYAQQGRPGSVYATQAHPGYPHRPMMSPNYLAGQSHYVQRPPSRPHSLAPGSYIGGARPVSPQAALTARAQAGSSRPALDRALDNIQVSLAALHERLQALESSRPAASPRANSSPLVVFLRGILARLLVQLRLRDAASVPSFSRINLRALAVALFSSLLQLSRRFMTDFAILVFLASGLTTLRKNDGNLRVVVQNWGRLLLYAGTLGSAGATIQQ</sequence>
<dbReference type="InterPro" id="IPR000582">
    <property type="entry name" value="Acyl-CoA-binding_protein"/>
</dbReference>
<keyword evidence="5" id="KW-1185">Reference proteome</keyword>
<dbReference type="InterPro" id="IPR022408">
    <property type="entry name" value="Acyl-CoA-binding_prot_CS"/>
</dbReference>
<dbReference type="InterPro" id="IPR035984">
    <property type="entry name" value="Acyl-CoA-binding_sf"/>
</dbReference>
<dbReference type="OrthoDB" id="346910at2759"/>
<comment type="caution">
    <text evidence="4">The sequence shown here is derived from an EMBL/GenBank/DDBJ whole genome shotgun (WGS) entry which is preliminary data.</text>
</comment>
<dbReference type="Gene3D" id="1.20.80.10">
    <property type="match status" value="1"/>
</dbReference>
<evidence type="ECO:0000313" key="4">
    <source>
        <dbReference type="EMBL" id="GAA94212.1"/>
    </source>
</evidence>
<feature type="compositionally biased region" description="Basic and acidic residues" evidence="2">
    <location>
        <begin position="103"/>
        <end position="114"/>
    </location>
</feature>
<feature type="region of interest" description="Disordered" evidence="2">
    <location>
        <begin position="103"/>
        <end position="251"/>
    </location>
</feature>
<dbReference type="GO" id="GO:0000062">
    <property type="term" value="F:fatty-acyl-CoA binding"/>
    <property type="evidence" value="ECO:0007669"/>
    <property type="project" value="InterPro"/>
</dbReference>
<dbReference type="OMA" id="PAMWDML"/>
<dbReference type="PROSITE" id="PS51228">
    <property type="entry name" value="ACB_2"/>
    <property type="match status" value="1"/>
</dbReference>
<feature type="compositionally biased region" description="Low complexity" evidence="2">
    <location>
        <begin position="122"/>
        <end position="134"/>
    </location>
</feature>
<keyword evidence="1" id="KW-0446">Lipid-binding</keyword>
<dbReference type="RefSeq" id="XP_014569643.1">
    <property type="nucleotide sequence ID" value="XM_014714157.1"/>
</dbReference>
<dbReference type="AlphaFoldDB" id="G7DUF2"/>
<dbReference type="HOGENOM" id="CLU_565090_0_0_1"/>
<dbReference type="PRINTS" id="PR00689">
    <property type="entry name" value="ACOABINDINGP"/>
</dbReference>
<dbReference type="STRING" id="764103.G7DUF2"/>
<dbReference type="PROSITE" id="PS00880">
    <property type="entry name" value="ACB_1"/>
    <property type="match status" value="1"/>
</dbReference>
<dbReference type="Pfam" id="PF00887">
    <property type="entry name" value="ACBP"/>
    <property type="match status" value="1"/>
</dbReference>
<evidence type="ECO:0000256" key="1">
    <source>
        <dbReference type="ARBA" id="ARBA00023121"/>
    </source>
</evidence>
<dbReference type="InParanoid" id="G7DUF2"/>
<dbReference type="PANTHER" id="PTHR23310">
    <property type="entry name" value="ACYL-COA-BINDING PROTEIN, ACBP"/>
    <property type="match status" value="1"/>
</dbReference>
<dbReference type="EMBL" id="BABT02000028">
    <property type="protein sequence ID" value="GAA94212.1"/>
    <property type="molecule type" value="Genomic_DNA"/>
</dbReference>
<evidence type="ECO:0000313" key="5">
    <source>
        <dbReference type="Proteomes" id="UP000009131"/>
    </source>
</evidence>
<accession>G7DUF2</accession>
<dbReference type="SUPFAM" id="SSF47027">
    <property type="entry name" value="Acyl-CoA binding protein"/>
    <property type="match status" value="1"/>
</dbReference>
<evidence type="ECO:0000256" key="2">
    <source>
        <dbReference type="SAM" id="MobiDB-lite"/>
    </source>
</evidence>
<dbReference type="eggNOG" id="KOG0817">
    <property type="taxonomic scope" value="Eukaryota"/>
</dbReference>
<dbReference type="GO" id="GO:0006631">
    <property type="term" value="P:fatty acid metabolic process"/>
    <property type="evidence" value="ECO:0007669"/>
    <property type="project" value="TreeGrafter"/>
</dbReference>
<feature type="region of interest" description="Disordered" evidence="2">
    <location>
        <begin position="303"/>
        <end position="323"/>
    </location>
</feature>
<proteinExistence type="predicted"/>
<dbReference type="InterPro" id="IPR014352">
    <property type="entry name" value="FERM/acyl-CoA-bd_prot_sf"/>
</dbReference>
<reference evidence="4 5" key="1">
    <citation type="journal article" date="2011" name="J. Gen. Appl. Microbiol.">
        <title>Draft genome sequencing of the enigmatic basidiomycete Mixia osmundae.</title>
        <authorList>
            <person name="Nishida H."/>
            <person name="Nagatsuka Y."/>
            <person name="Sugiyama J."/>
        </authorList>
    </citation>
    <scope>NUCLEOTIDE SEQUENCE [LARGE SCALE GENOMIC DNA]</scope>
    <source>
        <strain evidence="5">CBS 9802 / IAM 14324 / JCM 22182 / KY 12970</strain>
    </source>
</reference>
<feature type="compositionally biased region" description="Basic and acidic residues" evidence="2">
    <location>
        <begin position="136"/>
        <end position="149"/>
    </location>
</feature>
<feature type="compositionally biased region" description="Polar residues" evidence="2">
    <location>
        <begin position="161"/>
        <end position="175"/>
    </location>
</feature>
<reference evidence="4 5" key="2">
    <citation type="journal article" date="2012" name="Open Biol.">
        <title>Characteristics of nucleosomes and linker DNA regions on the genome of the basidiomycete Mixia osmundae revealed by mono- and dinucleosome mapping.</title>
        <authorList>
            <person name="Nishida H."/>
            <person name="Kondo S."/>
            <person name="Matsumoto T."/>
            <person name="Suzuki Y."/>
            <person name="Yoshikawa H."/>
            <person name="Taylor T.D."/>
            <person name="Sugiyama J."/>
        </authorList>
    </citation>
    <scope>NUCLEOTIDE SEQUENCE [LARGE SCALE GENOMIC DNA]</scope>
    <source>
        <strain evidence="5">CBS 9802 / IAM 14324 / JCM 22182 / KY 12970</strain>
    </source>
</reference>
<feature type="domain" description="ACB" evidence="3">
    <location>
        <begin position="5"/>
        <end position="94"/>
    </location>
</feature>